<reference evidence="1 2" key="1">
    <citation type="submission" date="2023-07" db="EMBL/GenBank/DDBJ databases">
        <title>Genomic Encyclopedia of Type Strains, Phase IV (KMG-IV): sequencing the most valuable type-strain genomes for metagenomic binning, comparative biology and taxonomic classification.</title>
        <authorList>
            <person name="Goeker M."/>
        </authorList>
    </citation>
    <scope>NUCLEOTIDE SEQUENCE [LARGE SCALE GENOMIC DNA]</scope>
    <source>
        <strain evidence="1 2">DSM 19619</strain>
    </source>
</reference>
<evidence type="ECO:0000313" key="2">
    <source>
        <dbReference type="Proteomes" id="UP001242480"/>
    </source>
</evidence>
<name>A0ABU0JFL9_9HYPH</name>
<dbReference type="RefSeq" id="WP_307280829.1">
    <property type="nucleotide sequence ID" value="NZ_JAUSVX010000014.1"/>
</dbReference>
<protein>
    <recommendedName>
        <fullName evidence="3">DUF2946 domain-containing protein</fullName>
    </recommendedName>
</protein>
<comment type="caution">
    <text evidence="1">The sequence shown here is derived from an EMBL/GenBank/DDBJ whole genome shotgun (WGS) entry which is preliminary data.</text>
</comment>
<dbReference type="EMBL" id="JAUSVX010000014">
    <property type="protein sequence ID" value="MDQ0473077.1"/>
    <property type="molecule type" value="Genomic_DNA"/>
</dbReference>
<dbReference type="Proteomes" id="UP001242480">
    <property type="component" value="Unassembled WGS sequence"/>
</dbReference>
<gene>
    <name evidence="1" type="ORF">QO011_006110</name>
</gene>
<sequence>MSEPRHRTLTRKAARRPSRWGGRRAGLRCGLAALLVVALVLGGLGRIAMAQAGSGHARVVIAGIAVSLCETGADAASAPDKDAHHDCDQCALRLTAVLAAPPPVSVPVRLATALTLHSAGPAVAAGGPTWPAHRARGPPVA</sequence>
<keyword evidence="2" id="KW-1185">Reference proteome</keyword>
<proteinExistence type="predicted"/>
<evidence type="ECO:0008006" key="3">
    <source>
        <dbReference type="Google" id="ProtNLM"/>
    </source>
</evidence>
<evidence type="ECO:0000313" key="1">
    <source>
        <dbReference type="EMBL" id="MDQ0473077.1"/>
    </source>
</evidence>
<organism evidence="1 2">
    <name type="scientific">Labrys wisconsinensis</name>
    <dbReference type="NCBI Taxonomy" id="425677"/>
    <lineage>
        <taxon>Bacteria</taxon>
        <taxon>Pseudomonadati</taxon>
        <taxon>Pseudomonadota</taxon>
        <taxon>Alphaproteobacteria</taxon>
        <taxon>Hyphomicrobiales</taxon>
        <taxon>Xanthobacteraceae</taxon>
        <taxon>Labrys</taxon>
    </lineage>
</organism>
<accession>A0ABU0JFL9</accession>